<name>A0A9W3BI82_BIOGL</name>
<evidence type="ECO:0000313" key="8">
    <source>
        <dbReference type="RefSeq" id="XP_055899250.1"/>
    </source>
</evidence>
<evidence type="ECO:0000313" key="7">
    <source>
        <dbReference type="RefSeq" id="XP_055899249.1"/>
    </source>
</evidence>
<proteinExistence type="predicted"/>
<accession>A0A9W3BI82</accession>
<dbReference type="InterPro" id="IPR036770">
    <property type="entry name" value="Ankyrin_rpt-contain_sf"/>
</dbReference>
<dbReference type="Gene3D" id="1.25.40.20">
    <property type="entry name" value="Ankyrin repeat-containing domain"/>
    <property type="match status" value="3"/>
</dbReference>
<dbReference type="OMA" id="CILDMVN"/>
<dbReference type="RefSeq" id="XP_055899248.1">
    <property type="nucleotide sequence ID" value="XM_056043273.1"/>
</dbReference>
<evidence type="ECO:0000256" key="2">
    <source>
        <dbReference type="SAM" id="Coils"/>
    </source>
</evidence>
<feature type="repeat" description="ANK" evidence="1">
    <location>
        <begin position="552"/>
        <end position="584"/>
    </location>
</feature>
<dbReference type="Pfam" id="PF12796">
    <property type="entry name" value="Ank_2"/>
    <property type="match status" value="3"/>
</dbReference>
<dbReference type="SMART" id="SM00248">
    <property type="entry name" value="ANK"/>
    <property type="match status" value="8"/>
</dbReference>
<dbReference type="InterPro" id="IPR002110">
    <property type="entry name" value="Ankyrin_rpt"/>
</dbReference>
<keyword evidence="2" id="KW-0175">Coiled coil</keyword>
<gene>
    <name evidence="6 7 8" type="primary">LOC106058205</name>
</gene>
<dbReference type="Pfam" id="PF00307">
    <property type="entry name" value="CH"/>
    <property type="match status" value="1"/>
</dbReference>
<feature type="coiled-coil region" evidence="2">
    <location>
        <begin position="337"/>
        <end position="371"/>
    </location>
</feature>
<feature type="domain" description="Calponin-homology (CH)" evidence="4">
    <location>
        <begin position="202"/>
        <end position="299"/>
    </location>
</feature>
<feature type="repeat" description="ANK" evidence="1">
    <location>
        <begin position="924"/>
        <end position="956"/>
    </location>
</feature>
<evidence type="ECO:0000259" key="4">
    <source>
        <dbReference type="Pfam" id="PF00307"/>
    </source>
</evidence>
<dbReference type="Pfam" id="PF00023">
    <property type="entry name" value="Ank"/>
    <property type="match status" value="1"/>
</dbReference>
<dbReference type="PANTHER" id="PTHR24133">
    <property type="entry name" value="ANKYRIN DOMAIN-CONTAINING"/>
    <property type="match status" value="1"/>
</dbReference>
<feature type="repeat" description="ANK" evidence="1">
    <location>
        <begin position="588"/>
        <end position="617"/>
    </location>
</feature>
<evidence type="ECO:0000256" key="1">
    <source>
        <dbReference type="PROSITE-ProRule" id="PRU00023"/>
    </source>
</evidence>
<dbReference type="InterPro" id="IPR052391">
    <property type="entry name" value="E3_Ligase-Neurotoxin"/>
</dbReference>
<dbReference type="AlphaFoldDB" id="A0A9W3BI82"/>
<dbReference type="PROSITE" id="PS50088">
    <property type="entry name" value="ANK_REPEAT"/>
    <property type="match status" value="5"/>
</dbReference>
<dbReference type="PANTHER" id="PTHR24133:SF40">
    <property type="entry name" value="ANKYRIN REPEAT DOMAIN 44"/>
    <property type="match status" value="1"/>
</dbReference>
<sequence>MSMRTRIRGFTAWVNLRLMPYNQLMSNVLMDLLLGTSMKHLMESITGTSIKRLDSMDGLSPQQIQTRINWAIEELKKCEILPNDVYVDSRLFAMRNADHVFELLWRLICHDIWFLWERYEYLQHDDPQIITQVPFKWTPDPPPKVQRKDLKKSLLSGFGSSALVSPGESNVENSTWIKFEKSEFMKNFKAKKLEKEKYPEPEACILEIVNSQLKKTNEGKRIFCSCLDDLVDSRILCALLNSFVPDTFITKLLLNDRWTVNLVLKTAEKMFYIDTPFDSEDLVEADGMAIASYFTFFFMVAFKYRQCHIVAKIVDKIEKMCKKLGQELADCPMIARNAQELQKRKDLKSQIENLKKELKSLSERFDIKYCQKWVKHVHCIQSEVKKKFEKMLRKKFDSVTVPRNITIHDLCLSCMINLSLTNGSGFYLSEEPESISDGRRLILKHKESLEFLDDQIPKDKLQIKKLLGISDMHQVIVNPRNHPKYEFYFEALSKNKYLKAGSVFLYQVFPTDLLNWHRIFIKEIKDNEMESVSRIIDFFKDSSFLNKNDSKTGHTALHVAAKCGHLEIVQLLLEHGADINAKSNLQCSPILYAAEGGHKEVSHLLIEWGCDVHVKNLKGLGPFDVAKSTDLKLFLADLYDFYSSIVPVIMKGNEEFMEDVIRDHLTGQRTFCSLRSRCINGSTLLHTASYFGFVKIIESLLQLNVDVNVRDYKGATPLHRTRDCKTMMLLLEKGADIESEDSEGNTCLHINCYGDTNKPTNMDCIKLLLDQEASFLKRNKKNLLPIHCCVMQGRVDAIDLLLSHDTDKSISKALFDDTNRSLPSLPFLALANNFIQCAEWLLKKGFGFKAKEQDNLLLNILTHRMKIFPLKQAVEVLLQNGADPNLIYLDGNMSLHHAVKSNSLTDIVELLLSYGAVIDSPNNDGISPLMMACKANNIIAAKILIQNGAAIKSRNIRNFSAFDFISDYEEWIGSGYFSNDIVSKLKACSFKQTRELIQTISKRVKSASVASTPFQLSGRTIRSAPPSHLSYRPLQSAPGSRRSQKSLHSAHHQSQTRSLSAKSYHSLESLWPAVLYNANV</sequence>
<dbReference type="RefSeq" id="XP_055899249.1">
    <property type="nucleotide sequence ID" value="XM_056043274.1"/>
</dbReference>
<dbReference type="Gene3D" id="1.10.418.10">
    <property type="entry name" value="Calponin-like domain"/>
    <property type="match status" value="2"/>
</dbReference>
<evidence type="ECO:0000313" key="6">
    <source>
        <dbReference type="RefSeq" id="XP_055899248.1"/>
    </source>
</evidence>
<dbReference type="InterPro" id="IPR001715">
    <property type="entry name" value="CH_dom"/>
</dbReference>
<evidence type="ECO:0000256" key="3">
    <source>
        <dbReference type="SAM" id="MobiDB-lite"/>
    </source>
</evidence>
<keyword evidence="5" id="KW-1185">Reference proteome</keyword>
<keyword evidence="1" id="KW-0040">ANK repeat</keyword>
<dbReference type="RefSeq" id="XP_055899250.1">
    <property type="nucleotide sequence ID" value="XM_056043275.1"/>
</dbReference>
<dbReference type="SUPFAM" id="SSF48403">
    <property type="entry name" value="Ankyrin repeat"/>
    <property type="match status" value="2"/>
</dbReference>
<organism evidence="5 7">
    <name type="scientific">Biomphalaria glabrata</name>
    <name type="common">Bloodfluke planorb</name>
    <name type="synonym">Freshwater snail</name>
    <dbReference type="NCBI Taxonomy" id="6526"/>
    <lineage>
        <taxon>Eukaryota</taxon>
        <taxon>Metazoa</taxon>
        <taxon>Spiralia</taxon>
        <taxon>Lophotrochozoa</taxon>
        <taxon>Mollusca</taxon>
        <taxon>Gastropoda</taxon>
        <taxon>Heterobranchia</taxon>
        <taxon>Euthyneura</taxon>
        <taxon>Panpulmonata</taxon>
        <taxon>Hygrophila</taxon>
        <taxon>Lymnaeoidea</taxon>
        <taxon>Planorbidae</taxon>
        <taxon>Biomphalaria</taxon>
    </lineage>
</organism>
<feature type="compositionally biased region" description="Basic residues" evidence="3">
    <location>
        <begin position="1042"/>
        <end position="1051"/>
    </location>
</feature>
<protein>
    <submittedName>
        <fullName evidence="6 7">Uncharacterized protein LOC106058205 isoform X1</fullName>
    </submittedName>
</protein>
<dbReference type="PROSITE" id="PS50297">
    <property type="entry name" value="ANK_REP_REGION"/>
    <property type="match status" value="4"/>
</dbReference>
<feature type="repeat" description="ANK" evidence="1">
    <location>
        <begin position="890"/>
        <end position="923"/>
    </location>
</feature>
<dbReference type="InterPro" id="IPR036872">
    <property type="entry name" value="CH_dom_sf"/>
</dbReference>
<dbReference type="SUPFAM" id="SSF47576">
    <property type="entry name" value="Calponin-homology domain, CH-domain"/>
    <property type="match status" value="1"/>
</dbReference>
<feature type="region of interest" description="Disordered" evidence="3">
    <location>
        <begin position="1021"/>
        <end position="1059"/>
    </location>
</feature>
<dbReference type="PRINTS" id="PR01415">
    <property type="entry name" value="ANKYRIN"/>
</dbReference>
<evidence type="ECO:0000313" key="5">
    <source>
        <dbReference type="Proteomes" id="UP001165740"/>
    </source>
</evidence>
<feature type="repeat" description="ANK" evidence="1">
    <location>
        <begin position="680"/>
        <end position="712"/>
    </location>
</feature>
<reference evidence="6 7" key="1">
    <citation type="submission" date="2025-04" db="UniProtKB">
        <authorList>
            <consortium name="RefSeq"/>
        </authorList>
    </citation>
    <scope>IDENTIFICATION</scope>
</reference>
<dbReference type="GeneID" id="106058205"/>
<dbReference type="Proteomes" id="UP001165740">
    <property type="component" value="Chromosome 10"/>
</dbReference>
<dbReference type="OrthoDB" id="424503at2759"/>